<keyword evidence="11" id="KW-1185">Reference proteome</keyword>
<organism evidence="10 11">
    <name type="scientific">Mucilaginibacter litoreus</name>
    <dbReference type="NCBI Taxonomy" id="1048221"/>
    <lineage>
        <taxon>Bacteria</taxon>
        <taxon>Pseudomonadati</taxon>
        <taxon>Bacteroidota</taxon>
        <taxon>Sphingobacteriia</taxon>
        <taxon>Sphingobacteriales</taxon>
        <taxon>Sphingobacteriaceae</taxon>
        <taxon>Mucilaginibacter</taxon>
    </lineage>
</organism>
<evidence type="ECO:0000259" key="9">
    <source>
        <dbReference type="Pfam" id="PF12704"/>
    </source>
</evidence>
<feature type="transmembrane region" description="Helical" evidence="7">
    <location>
        <begin position="21"/>
        <end position="46"/>
    </location>
</feature>
<sequence>MNTSIYIAKRYLFSKKQTHAINIISGISILGVLVGSAALIIILSVFNGLEKTILSLYSNFTPEIKIEPRLGKTFDPDQPVFRELKKDSRIISFTEVLQERALIKYADRSFIGTIKGVSDDFLKGRQLDSIIQFGSFTLKDKEQEYAVIGATVQGSLGVSLKNQFVALQVFSPKRTAGNSTNPMNDFVFRSIQPSGVFGIQQDFDDIVITPIDFTRHLLDEPNRVSSLEINYKKGTDLDDVQDNLTEIVGDNYTIKNRKQQNTGLYKTINYERWSIFMILTFVLIIALFNIIGSLTMLVIDKRKDIAILTSLGAGKPLIQGIFFFEGMMISVVGCITGIALGYIVCLVQQHFKIIKMGSSLSVLDAYPVAFNLSDFGLVFLTVMGIAIIASGISARLSVKRLDEMKKDL</sequence>
<dbReference type="InterPro" id="IPR051447">
    <property type="entry name" value="Lipoprotein-release_system"/>
</dbReference>
<evidence type="ECO:0000256" key="3">
    <source>
        <dbReference type="ARBA" id="ARBA00022475"/>
    </source>
</evidence>
<comment type="similarity">
    <text evidence="2">Belongs to the ABC-4 integral membrane protein family. LolC/E subfamily.</text>
</comment>
<dbReference type="Pfam" id="PF12704">
    <property type="entry name" value="MacB_PCD"/>
    <property type="match status" value="1"/>
</dbReference>
<protein>
    <submittedName>
        <fullName evidence="10">FtsX-like permease family protein</fullName>
    </submittedName>
</protein>
<keyword evidence="4 7" id="KW-0812">Transmembrane</keyword>
<evidence type="ECO:0000256" key="4">
    <source>
        <dbReference type="ARBA" id="ARBA00022692"/>
    </source>
</evidence>
<feature type="transmembrane region" description="Helical" evidence="7">
    <location>
        <begin position="375"/>
        <end position="398"/>
    </location>
</feature>
<keyword evidence="6 7" id="KW-0472">Membrane</keyword>
<keyword evidence="5 7" id="KW-1133">Transmembrane helix</keyword>
<proteinExistence type="inferred from homology"/>
<feature type="transmembrane region" description="Helical" evidence="7">
    <location>
        <begin position="320"/>
        <end position="344"/>
    </location>
</feature>
<evidence type="ECO:0000256" key="2">
    <source>
        <dbReference type="ARBA" id="ARBA00005236"/>
    </source>
</evidence>
<evidence type="ECO:0000256" key="5">
    <source>
        <dbReference type="ARBA" id="ARBA00022989"/>
    </source>
</evidence>
<evidence type="ECO:0000313" key="11">
    <source>
        <dbReference type="Proteomes" id="UP001597010"/>
    </source>
</evidence>
<feature type="domain" description="ABC3 transporter permease C-terminal" evidence="8">
    <location>
        <begin position="277"/>
        <end position="398"/>
    </location>
</feature>
<feature type="domain" description="MacB-like periplasmic core" evidence="9">
    <location>
        <begin position="25"/>
        <end position="246"/>
    </location>
</feature>
<name>A0ABW3AXP0_9SPHI</name>
<keyword evidence="3" id="KW-1003">Cell membrane</keyword>
<dbReference type="RefSeq" id="WP_377118517.1">
    <property type="nucleotide sequence ID" value="NZ_JBHTHZ010000014.1"/>
</dbReference>
<evidence type="ECO:0000256" key="7">
    <source>
        <dbReference type="SAM" id="Phobius"/>
    </source>
</evidence>
<comment type="caution">
    <text evidence="10">The sequence shown here is derived from an EMBL/GenBank/DDBJ whole genome shotgun (WGS) entry which is preliminary data.</text>
</comment>
<dbReference type="InterPro" id="IPR003838">
    <property type="entry name" value="ABC3_permease_C"/>
</dbReference>
<dbReference type="PANTHER" id="PTHR30489:SF0">
    <property type="entry name" value="LIPOPROTEIN-RELEASING SYSTEM TRANSMEMBRANE PROTEIN LOLE"/>
    <property type="match status" value="1"/>
</dbReference>
<feature type="transmembrane region" description="Helical" evidence="7">
    <location>
        <begin position="273"/>
        <end position="299"/>
    </location>
</feature>
<accession>A0ABW3AXP0</accession>
<dbReference type="InterPro" id="IPR025857">
    <property type="entry name" value="MacB_PCD"/>
</dbReference>
<reference evidence="11" key="1">
    <citation type="journal article" date="2019" name="Int. J. Syst. Evol. Microbiol.">
        <title>The Global Catalogue of Microorganisms (GCM) 10K type strain sequencing project: providing services to taxonomists for standard genome sequencing and annotation.</title>
        <authorList>
            <consortium name="The Broad Institute Genomics Platform"/>
            <consortium name="The Broad Institute Genome Sequencing Center for Infectious Disease"/>
            <person name="Wu L."/>
            <person name="Ma J."/>
        </authorList>
    </citation>
    <scope>NUCLEOTIDE SEQUENCE [LARGE SCALE GENOMIC DNA]</scope>
    <source>
        <strain evidence="11">CCUG 61484</strain>
    </source>
</reference>
<dbReference type="Pfam" id="PF02687">
    <property type="entry name" value="FtsX"/>
    <property type="match status" value="1"/>
</dbReference>
<dbReference type="EMBL" id="JBHTHZ010000014">
    <property type="protein sequence ID" value="MFD0795783.1"/>
    <property type="molecule type" value="Genomic_DNA"/>
</dbReference>
<dbReference type="PANTHER" id="PTHR30489">
    <property type="entry name" value="LIPOPROTEIN-RELEASING SYSTEM TRANSMEMBRANE PROTEIN LOLE"/>
    <property type="match status" value="1"/>
</dbReference>
<gene>
    <name evidence="10" type="ORF">ACFQZX_19330</name>
</gene>
<evidence type="ECO:0000256" key="6">
    <source>
        <dbReference type="ARBA" id="ARBA00023136"/>
    </source>
</evidence>
<comment type="subcellular location">
    <subcellularLocation>
        <location evidence="1">Cell membrane</location>
        <topology evidence="1">Multi-pass membrane protein</topology>
    </subcellularLocation>
</comment>
<evidence type="ECO:0000313" key="10">
    <source>
        <dbReference type="EMBL" id="MFD0795783.1"/>
    </source>
</evidence>
<dbReference type="Proteomes" id="UP001597010">
    <property type="component" value="Unassembled WGS sequence"/>
</dbReference>
<evidence type="ECO:0000259" key="8">
    <source>
        <dbReference type="Pfam" id="PF02687"/>
    </source>
</evidence>
<evidence type="ECO:0000256" key="1">
    <source>
        <dbReference type="ARBA" id="ARBA00004651"/>
    </source>
</evidence>